<name>A0A2R6QYS9_ACTCC</name>
<dbReference type="InterPro" id="IPR045464">
    <property type="entry name" value="Hrt3/FBXO9_C"/>
</dbReference>
<accession>A0A2R6QYS9</accession>
<dbReference type="EMBL" id="NKQK01000011">
    <property type="protein sequence ID" value="PSS17521.1"/>
    <property type="molecule type" value="Genomic_DNA"/>
</dbReference>
<protein>
    <submittedName>
        <fullName evidence="2">F-box protein</fullName>
    </submittedName>
</protein>
<dbReference type="AlphaFoldDB" id="A0A2R6QYS9"/>
<dbReference type="InParanoid" id="A0A2R6QYS9"/>
<dbReference type="Gramene" id="PSS17521">
    <property type="protein sequence ID" value="PSS17521"/>
    <property type="gene ID" value="CEY00_Acc12307"/>
</dbReference>
<dbReference type="STRING" id="1590841.A0A2R6QYS9"/>
<evidence type="ECO:0000313" key="3">
    <source>
        <dbReference type="Proteomes" id="UP000241394"/>
    </source>
</evidence>
<sequence length="78" mass="8733">MDLLSLVTSGVRPPALMKIFLELLKVGKKLQEDKTHNPEVPAVSHQRGLIPFVFVPFEEVETSVLNLPVETMDYFVPG</sequence>
<gene>
    <name evidence="2" type="ORF">CEY00_Acc12307</name>
</gene>
<proteinExistence type="predicted"/>
<organism evidence="2 3">
    <name type="scientific">Actinidia chinensis var. chinensis</name>
    <name type="common">Chinese soft-hair kiwi</name>
    <dbReference type="NCBI Taxonomy" id="1590841"/>
    <lineage>
        <taxon>Eukaryota</taxon>
        <taxon>Viridiplantae</taxon>
        <taxon>Streptophyta</taxon>
        <taxon>Embryophyta</taxon>
        <taxon>Tracheophyta</taxon>
        <taxon>Spermatophyta</taxon>
        <taxon>Magnoliopsida</taxon>
        <taxon>eudicotyledons</taxon>
        <taxon>Gunneridae</taxon>
        <taxon>Pentapetalae</taxon>
        <taxon>asterids</taxon>
        <taxon>Ericales</taxon>
        <taxon>Actinidiaceae</taxon>
        <taxon>Actinidia</taxon>
    </lineage>
</organism>
<evidence type="ECO:0000259" key="1">
    <source>
        <dbReference type="Pfam" id="PF19270"/>
    </source>
</evidence>
<dbReference type="Proteomes" id="UP000241394">
    <property type="component" value="Chromosome LG11"/>
</dbReference>
<keyword evidence="3" id="KW-1185">Reference proteome</keyword>
<dbReference type="Pfam" id="PF19270">
    <property type="entry name" value="FBO_C"/>
    <property type="match status" value="1"/>
</dbReference>
<dbReference type="OrthoDB" id="2117972at2759"/>
<evidence type="ECO:0000313" key="2">
    <source>
        <dbReference type="EMBL" id="PSS17521.1"/>
    </source>
</evidence>
<reference evidence="2 3" key="1">
    <citation type="submission" date="2017-07" db="EMBL/GenBank/DDBJ databases">
        <title>An improved, manually edited Actinidia chinensis var. chinensis (kiwifruit) genome highlights the challenges associated with draft genomes and gene prediction in plants.</title>
        <authorList>
            <person name="Pilkington S."/>
            <person name="Crowhurst R."/>
            <person name="Hilario E."/>
            <person name="Nardozza S."/>
            <person name="Fraser L."/>
            <person name="Peng Y."/>
            <person name="Gunaseelan K."/>
            <person name="Simpson R."/>
            <person name="Tahir J."/>
            <person name="Deroles S."/>
            <person name="Templeton K."/>
            <person name="Luo Z."/>
            <person name="Davy M."/>
            <person name="Cheng C."/>
            <person name="Mcneilage M."/>
            <person name="Scaglione D."/>
            <person name="Liu Y."/>
            <person name="Zhang Q."/>
            <person name="Datson P."/>
            <person name="De Silva N."/>
            <person name="Gardiner S."/>
            <person name="Bassett H."/>
            <person name="Chagne D."/>
            <person name="Mccallum J."/>
            <person name="Dzierzon H."/>
            <person name="Deng C."/>
            <person name="Wang Y.-Y."/>
            <person name="Barron N."/>
            <person name="Manako K."/>
            <person name="Bowen J."/>
            <person name="Foster T."/>
            <person name="Erridge Z."/>
            <person name="Tiffin H."/>
            <person name="Waite C."/>
            <person name="Davies K."/>
            <person name="Grierson E."/>
            <person name="Laing W."/>
            <person name="Kirk R."/>
            <person name="Chen X."/>
            <person name="Wood M."/>
            <person name="Montefiori M."/>
            <person name="Brummell D."/>
            <person name="Schwinn K."/>
            <person name="Catanach A."/>
            <person name="Fullerton C."/>
            <person name="Li D."/>
            <person name="Meiyalaghan S."/>
            <person name="Nieuwenhuizen N."/>
            <person name="Read N."/>
            <person name="Prakash R."/>
            <person name="Hunter D."/>
            <person name="Zhang H."/>
            <person name="Mckenzie M."/>
            <person name="Knabel M."/>
            <person name="Harris A."/>
            <person name="Allan A."/>
            <person name="Chen A."/>
            <person name="Janssen B."/>
            <person name="Plunkett B."/>
            <person name="Dwamena C."/>
            <person name="Voogd C."/>
            <person name="Leif D."/>
            <person name="Lafferty D."/>
            <person name="Souleyre E."/>
            <person name="Varkonyi-Gasic E."/>
            <person name="Gambi F."/>
            <person name="Hanley J."/>
            <person name="Yao J.-L."/>
            <person name="Cheung J."/>
            <person name="David K."/>
            <person name="Warren B."/>
            <person name="Marsh K."/>
            <person name="Snowden K."/>
            <person name="Lin-Wang K."/>
            <person name="Brian L."/>
            <person name="Martinez-Sanchez M."/>
            <person name="Wang M."/>
            <person name="Ileperuma N."/>
            <person name="Macnee N."/>
            <person name="Campin R."/>
            <person name="Mcatee P."/>
            <person name="Drummond R."/>
            <person name="Espley R."/>
            <person name="Ireland H."/>
            <person name="Wu R."/>
            <person name="Atkinson R."/>
            <person name="Karunairetnam S."/>
            <person name="Bulley S."/>
            <person name="Chunkath S."/>
            <person name="Hanley Z."/>
            <person name="Storey R."/>
            <person name="Thrimawithana A."/>
            <person name="Thomson S."/>
            <person name="David C."/>
            <person name="Testolin R."/>
        </authorList>
    </citation>
    <scope>NUCLEOTIDE SEQUENCE [LARGE SCALE GENOMIC DNA]</scope>
    <source>
        <strain evidence="3">cv. Red5</strain>
        <tissue evidence="2">Young leaf</tissue>
    </source>
</reference>
<feature type="domain" description="F-box protein Hrt3/FBXO9 C-terminal" evidence="1">
    <location>
        <begin position="1"/>
        <end position="78"/>
    </location>
</feature>
<reference evidence="3" key="2">
    <citation type="journal article" date="2018" name="BMC Genomics">
        <title>A manually annotated Actinidia chinensis var. chinensis (kiwifruit) genome highlights the challenges associated with draft genomes and gene prediction in plants.</title>
        <authorList>
            <person name="Pilkington S.M."/>
            <person name="Crowhurst R."/>
            <person name="Hilario E."/>
            <person name="Nardozza S."/>
            <person name="Fraser L."/>
            <person name="Peng Y."/>
            <person name="Gunaseelan K."/>
            <person name="Simpson R."/>
            <person name="Tahir J."/>
            <person name="Deroles S.C."/>
            <person name="Templeton K."/>
            <person name="Luo Z."/>
            <person name="Davy M."/>
            <person name="Cheng C."/>
            <person name="McNeilage M."/>
            <person name="Scaglione D."/>
            <person name="Liu Y."/>
            <person name="Zhang Q."/>
            <person name="Datson P."/>
            <person name="De Silva N."/>
            <person name="Gardiner S.E."/>
            <person name="Bassett H."/>
            <person name="Chagne D."/>
            <person name="McCallum J."/>
            <person name="Dzierzon H."/>
            <person name="Deng C."/>
            <person name="Wang Y.Y."/>
            <person name="Barron L."/>
            <person name="Manako K."/>
            <person name="Bowen J."/>
            <person name="Foster T.M."/>
            <person name="Erridge Z.A."/>
            <person name="Tiffin H."/>
            <person name="Waite C.N."/>
            <person name="Davies K.M."/>
            <person name="Grierson E.P."/>
            <person name="Laing W.A."/>
            <person name="Kirk R."/>
            <person name="Chen X."/>
            <person name="Wood M."/>
            <person name="Montefiori M."/>
            <person name="Brummell D.A."/>
            <person name="Schwinn K.E."/>
            <person name="Catanach A."/>
            <person name="Fullerton C."/>
            <person name="Li D."/>
            <person name="Meiyalaghan S."/>
            <person name="Nieuwenhuizen N."/>
            <person name="Read N."/>
            <person name="Prakash R."/>
            <person name="Hunter D."/>
            <person name="Zhang H."/>
            <person name="McKenzie M."/>
            <person name="Knabel M."/>
            <person name="Harris A."/>
            <person name="Allan A.C."/>
            <person name="Gleave A."/>
            <person name="Chen A."/>
            <person name="Janssen B.J."/>
            <person name="Plunkett B."/>
            <person name="Ampomah-Dwamena C."/>
            <person name="Voogd C."/>
            <person name="Leif D."/>
            <person name="Lafferty D."/>
            <person name="Souleyre E.J.F."/>
            <person name="Varkonyi-Gasic E."/>
            <person name="Gambi F."/>
            <person name="Hanley J."/>
            <person name="Yao J.L."/>
            <person name="Cheung J."/>
            <person name="David K.M."/>
            <person name="Warren B."/>
            <person name="Marsh K."/>
            <person name="Snowden K.C."/>
            <person name="Lin-Wang K."/>
            <person name="Brian L."/>
            <person name="Martinez-Sanchez M."/>
            <person name="Wang M."/>
            <person name="Ileperuma N."/>
            <person name="Macnee N."/>
            <person name="Campin R."/>
            <person name="McAtee P."/>
            <person name="Drummond R.S.M."/>
            <person name="Espley R.V."/>
            <person name="Ireland H.S."/>
            <person name="Wu R."/>
            <person name="Atkinson R.G."/>
            <person name="Karunairetnam S."/>
            <person name="Bulley S."/>
            <person name="Chunkath S."/>
            <person name="Hanley Z."/>
            <person name="Storey R."/>
            <person name="Thrimawithana A.H."/>
            <person name="Thomson S."/>
            <person name="David C."/>
            <person name="Testolin R."/>
            <person name="Huang H."/>
            <person name="Hellens R.P."/>
            <person name="Schaffer R.J."/>
        </authorList>
    </citation>
    <scope>NUCLEOTIDE SEQUENCE [LARGE SCALE GENOMIC DNA]</scope>
    <source>
        <strain evidence="3">cv. Red5</strain>
    </source>
</reference>
<comment type="caution">
    <text evidence="2">The sequence shown here is derived from an EMBL/GenBank/DDBJ whole genome shotgun (WGS) entry which is preliminary data.</text>
</comment>